<name>A0A5B9PIG7_9BACT</name>
<dbReference type="RefSeq" id="WP_162273940.1">
    <property type="nucleotide sequence ID" value="NZ_CP042912.1"/>
</dbReference>
<reference evidence="2 3" key="1">
    <citation type="submission" date="2019-08" db="EMBL/GenBank/DDBJ databases">
        <title>Deep-cultivation of Planctomycetes and their phenomic and genomic characterization uncovers novel biology.</title>
        <authorList>
            <person name="Wiegand S."/>
            <person name="Jogler M."/>
            <person name="Boedeker C."/>
            <person name="Pinto D."/>
            <person name="Vollmers J."/>
            <person name="Rivas-Marin E."/>
            <person name="Kohn T."/>
            <person name="Peeters S.H."/>
            <person name="Heuer A."/>
            <person name="Rast P."/>
            <person name="Oberbeckmann S."/>
            <person name="Bunk B."/>
            <person name="Jeske O."/>
            <person name="Meyerdierks A."/>
            <person name="Storesund J.E."/>
            <person name="Kallscheuer N."/>
            <person name="Luecker S."/>
            <person name="Lage O.M."/>
            <person name="Pohl T."/>
            <person name="Merkel B.J."/>
            <person name="Hornburger P."/>
            <person name="Mueller R.-W."/>
            <person name="Bruemmer F."/>
            <person name="Labrenz M."/>
            <person name="Spormann A.M."/>
            <person name="Op den Camp H."/>
            <person name="Overmann J."/>
            <person name="Amann R."/>
            <person name="Jetten M.S.M."/>
            <person name="Mascher T."/>
            <person name="Medema M.H."/>
            <person name="Devos D.P."/>
            <person name="Kaster A.-K."/>
            <person name="Ovreas L."/>
            <person name="Rohde M."/>
            <person name="Galperin M.Y."/>
            <person name="Jogler C."/>
        </authorList>
    </citation>
    <scope>NUCLEOTIDE SEQUENCE [LARGE SCALE GENOMIC DNA]</scope>
    <source>
        <strain evidence="2 3">FC18</strain>
    </source>
</reference>
<dbReference type="SMART" id="SM00671">
    <property type="entry name" value="SEL1"/>
    <property type="match status" value="1"/>
</dbReference>
<dbReference type="InterPro" id="IPR006597">
    <property type="entry name" value="Sel1-like"/>
</dbReference>
<dbReference type="PROSITE" id="PS51257">
    <property type="entry name" value="PROKAR_LIPOPROTEIN"/>
    <property type="match status" value="1"/>
</dbReference>
<dbReference type="STRING" id="980251.GCA_001642875_01376"/>
<accession>A0A5B9PIG7</accession>
<protein>
    <recommendedName>
        <fullName evidence="4">Tetratricopeptide repeat protein</fullName>
    </recommendedName>
</protein>
<dbReference type="EMBL" id="CP042912">
    <property type="protein sequence ID" value="QEG25075.1"/>
    <property type="molecule type" value="Genomic_DNA"/>
</dbReference>
<dbReference type="AlphaFoldDB" id="A0A5B9PIG7"/>
<evidence type="ECO:0000313" key="3">
    <source>
        <dbReference type="Proteomes" id="UP000322214"/>
    </source>
</evidence>
<dbReference type="KEGG" id="mff:MFFC18_49980"/>
<evidence type="ECO:0008006" key="4">
    <source>
        <dbReference type="Google" id="ProtNLM"/>
    </source>
</evidence>
<dbReference type="SUPFAM" id="SSF81901">
    <property type="entry name" value="HCP-like"/>
    <property type="match status" value="1"/>
</dbReference>
<keyword evidence="3" id="KW-1185">Reference proteome</keyword>
<dbReference type="Gene3D" id="1.25.40.10">
    <property type="entry name" value="Tetratricopeptide repeat domain"/>
    <property type="match status" value="1"/>
</dbReference>
<gene>
    <name evidence="2" type="ORF">MFFC18_49980</name>
</gene>
<dbReference type="Proteomes" id="UP000322214">
    <property type="component" value="Chromosome"/>
</dbReference>
<feature type="compositionally biased region" description="Polar residues" evidence="1">
    <location>
        <begin position="28"/>
        <end position="42"/>
    </location>
</feature>
<feature type="region of interest" description="Disordered" evidence="1">
    <location>
        <begin position="120"/>
        <end position="141"/>
    </location>
</feature>
<feature type="compositionally biased region" description="Low complexity" evidence="1">
    <location>
        <begin position="53"/>
        <end position="64"/>
    </location>
</feature>
<evidence type="ECO:0000256" key="1">
    <source>
        <dbReference type="SAM" id="MobiDB-lite"/>
    </source>
</evidence>
<evidence type="ECO:0000313" key="2">
    <source>
        <dbReference type="EMBL" id="QEG25075.1"/>
    </source>
</evidence>
<sequence length="1083" mass="123863">MKNAFRGFVVCFLLLMTFGCDSRESVVKKSSPQQGGATATKSSDSDQKKPPAKKAAPAKKAPPAKMLSVDRLMERKDFPKEIVDMLHNIKTKGGSEIKESVFFTMRSRLDVNYAVQEGKERSWKPVRSATDPSNDEPEYSAKPVGTDEFCQQLVKFHGVGIDHFATLTFDNVDAEVQQRAEQLFRNINATNISPVEPEFWPDTLAELIAIETEFDGISEDPLLLYALGLASAANRKFKDASVYFRKSANRLRQSNYPSRFAVKVHGANVRNGPKCLIDETPGRNLAQYYLSVLYWLKHDFRAGPEDHRNAYRMVNELINELKWQREWDLMTEFMREISSETHLPVWLRSMCKGRISNRLAWRWRGSGFAHTVPKENWKPFEQYQKIAAEEFERAYEINPMFPESAAELIRISMTGHNEESEDYWFEKAIAGQIDYMPAYEAKLFSLVPQWGGSVKEMFEFAKTHVDKERYDTQVPTVMSLFYDIVFRYVNQGLSETFMAKPEVAKCAVKAFDGMINHPLDQGINLAKREENYLLTLKVIAAARGGLHELACDGFEQLGDDADIAALALMRVGSYGLLRGKAFALCSEKAEECQKIQEIATASEEEVTAEQKSEIVDQCSELMEQIENEYAVNWLRTIRDKLQFESEFALGMSAIMPFDESLSFWACDDRSQFTRESNSSVSIDTVDSLKHMSLRSLVNSKGKSKVIEFDLKFPYDTGHKGLATHFTPSVTAMNFDGAPFTFGFNRLYRTKKTKSGHFREIGQFSFGWRDTRAAIYYFETEVKNEPNQMRLRIAPGYFEAYWNDRFVCRSTSKDIVGAWDTFEICQPWSRKGRGKVSVSGIRLESWNVPPPPIRAGGQELLKYYKIESEEDPTDRWASFWYAHAAHMTGDTEKAIELYLTAIENGFAEPEAAFFLGDCHDRQGDAAEALQWYLIAADGDHEDITRMFGRADSQNYVNSCHWASSRLEWLKYCSPDESVRAKIEEGKFCRAGYEDRQIWIVDLFKAMEMARTGDFETASDVAESLLSKCSEQDKKVLEAVLAAWRSGEEYRWSEGDSPLYLELENSIPFFRCFEDYLPKSWNGIY</sequence>
<organism evidence="2 3">
    <name type="scientific">Mariniblastus fucicola</name>
    <dbReference type="NCBI Taxonomy" id="980251"/>
    <lineage>
        <taxon>Bacteria</taxon>
        <taxon>Pseudomonadati</taxon>
        <taxon>Planctomycetota</taxon>
        <taxon>Planctomycetia</taxon>
        <taxon>Pirellulales</taxon>
        <taxon>Pirellulaceae</taxon>
        <taxon>Mariniblastus</taxon>
    </lineage>
</organism>
<proteinExistence type="predicted"/>
<feature type="region of interest" description="Disordered" evidence="1">
    <location>
        <begin position="25"/>
        <end position="64"/>
    </location>
</feature>
<dbReference type="InterPro" id="IPR011990">
    <property type="entry name" value="TPR-like_helical_dom_sf"/>
</dbReference>